<organism evidence="1 2">
    <name type="scientific">Kingdonia uniflora</name>
    <dbReference type="NCBI Taxonomy" id="39325"/>
    <lineage>
        <taxon>Eukaryota</taxon>
        <taxon>Viridiplantae</taxon>
        <taxon>Streptophyta</taxon>
        <taxon>Embryophyta</taxon>
        <taxon>Tracheophyta</taxon>
        <taxon>Spermatophyta</taxon>
        <taxon>Magnoliopsida</taxon>
        <taxon>Ranunculales</taxon>
        <taxon>Circaeasteraceae</taxon>
        <taxon>Kingdonia</taxon>
    </lineage>
</organism>
<protein>
    <submittedName>
        <fullName evidence="1">Uncharacterized protein</fullName>
    </submittedName>
</protein>
<proteinExistence type="predicted"/>
<reference evidence="1 2" key="1">
    <citation type="journal article" date="2020" name="IScience">
        <title>Genome Sequencing of the Endangered Kingdonia uniflora (Circaeasteraceae, Ranunculales) Reveals Potential Mechanisms of Evolutionary Specialization.</title>
        <authorList>
            <person name="Sun Y."/>
            <person name="Deng T."/>
            <person name="Zhang A."/>
            <person name="Moore M.J."/>
            <person name="Landis J.B."/>
            <person name="Lin N."/>
            <person name="Zhang H."/>
            <person name="Zhang X."/>
            <person name="Huang J."/>
            <person name="Zhang X."/>
            <person name="Sun H."/>
            <person name="Wang H."/>
        </authorList>
    </citation>
    <scope>NUCLEOTIDE SEQUENCE [LARGE SCALE GENOMIC DNA]</scope>
    <source>
        <strain evidence="1">TB1705</strain>
        <tissue evidence="1">Leaf</tissue>
    </source>
</reference>
<evidence type="ECO:0000313" key="2">
    <source>
        <dbReference type="Proteomes" id="UP000541444"/>
    </source>
</evidence>
<sequence length="207" mass="23801">MQWDPFRNMKDALKREVIIADNTSRKRVLLQSPFGGYEWYLGDHCWVQLEHRVVPYDPQEKLYCFPSLDAVRSLRAVGWIEAQHYIVGYHIDYDAYWRHVLHDALMSDIARCGNIDIPGLGDLTARVTFLHVEFPPGDFSTHEIQIPPPRLGGCSRCGKMTKVKRELLKWGLLGRGVQEGRVHGEGHLKVGPLFPNDQDVRENLLSK</sequence>
<dbReference type="AlphaFoldDB" id="A0A7J7L981"/>
<keyword evidence="2" id="KW-1185">Reference proteome</keyword>
<evidence type="ECO:0000313" key="1">
    <source>
        <dbReference type="EMBL" id="KAF6139098.1"/>
    </source>
</evidence>
<dbReference type="Proteomes" id="UP000541444">
    <property type="component" value="Unassembled WGS sequence"/>
</dbReference>
<gene>
    <name evidence="1" type="ORF">GIB67_010824</name>
</gene>
<dbReference type="EMBL" id="JACGCM010002535">
    <property type="protein sequence ID" value="KAF6139098.1"/>
    <property type="molecule type" value="Genomic_DNA"/>
</dbReference>
<name>A0A7J7L981_9MAGN</name>
<comment type="caution">
    <text evidence="1">The sequence shown here is derived from an EMBL/GenBank/DDBJ whole genome shotgun (WGS) entry which is preliminary data.</text>
</comment>
<accession>A0A7J7L981</accession>